<keyword evidence="2" id="KW-1185">Reference proteome</keyword>
<comment type="caution">
    <text evidence="1">The sequence shown here is derived from an EMBL/GenBank/DDBJ whole genome shotgun (WGS) entry which is preliminary data.</text>
</comment>
<dbReference type="EMBL" id="JAVGXC010000137">
    <property type="protein sequence ID" value="MDR0193476.1"/>
    <property type="molecule type" value="Genomic_DNA"/>
</dbReference>
<name>A0ABU1D200_9PSED</name>
<evidence type="ECO:0000313" key="2">
    <source>
        <dbReference type="Proteomes" id="UP001224477"/>
    </source>
</evidence>
<evidence type="ECO:0000313" key="1">
    <source>
        <dbReference type="EMBL" id="MDR0193476.1"/>
    </source>
</evidence>
<accession>A0ABU1D200</accession>
<dbReference type="Proteomes" id="UP001224477">
    <property type="component" value="Unassembled WGS sequence"/>
</dbReference>
<proteinExistence type="predicted"/>
<organism evidence="1 2">
    <name type="scientific">Pseudomonas yamanorum</name>
    <dbReference type="NCBI Taxonomy" id="515393"/>
    <lineage>
        <taxon>Bacteria</taxon>
        <taxon>Pseudomonadati</taxon>
        <taxon>Pseudomonadota</taxon>
        <taxon>Gammaproteobacteria</taxon>
        <taxon>Pseudomonadales</taxon>
        <taxon>Pseudomonadaceae</taxon>
        <taxon>Pseudomonas</taxon>
    </lineage>
</organism>
<feature type="non-terminal residue" evidence="1">
    <location>
        <position position="1"/>
    </location>
</feature>
<gene>
    <name evidence="1" type="ORF">RCO22_31495</name>
</gene>
<protein>
    <submittedName>
        <fullName evidence="1">Uncharacterized protein</fullName>
    </submittedName>
</protein>
<sequence length="63" mass="6999">DGIASVYLKDRGVCIAGKPAPTEKQSCINFRLWLSLWLSLWLLTLKPAGRPLCSAFDLLLILI</sequence>
<reference evidence="1 2" key="1">
    <citation type="journal article" date="2023" name="Microbiol. Resour. Announc.">
        <title>Whole-genome sequence of Pseudomonas yamanorum OLsAu1 isolated from the edible ectomycorrhizal mushroom Lactarius sp. section Deliciosi.</title>
        <authorList>
            <person name="Ramirez-Mendoza R."/>
            <person name="Angeles-Argaiz R.E."/>
            <person name="Hernandez-Oaxaca D."/>
            <person name="Aguirre-Beltran L."/>
            <person name="Almaraz-Suarez J."/>
            <person name="Perez-Moreno J."/>
        </authorList>
    </citation>
    <scope>NUCLEOTIDE SEQUENCE [LARGE SCALE GENOMIC DNA]</scope>
    <source>
        <strain evidence="1 2">OLsAu1</strain>
    </source>
</reference>